<proteinExistence type="predicted"/>
<gene>
    <name evidence="2" type="ORF">NEF87_004459</name>
</gene>
<dbReference type="Proteomes" id="UP001208689">
    <property type="component" value="Chromosome"/>
</dbReference>
<reference evidence="2" key="1">
    <citation type="submission" date="2022-09" db="EMBL/GenBank/DDBJ databases">
        <title>Actin cytoskeleton and complex cell architecture in an #Asgard archaeon.</title>
        <authorList>
            <person name="Ponce Toledo R.I."/>
            <person name="Schleper C."/>
            <person name="Rodrigues Oliveira T."/>
            <person name="Wollweber F."/>
            <person name="Xu J."/>
            <person name="Rittmann S."/>
            <person name="Klingl A."/>
            <person name="Pilhofer M."/>
        </authorList>
    </citation>
    <scope>NUCLEOTIDE SEQUENCE</scope>
    <source>
        <strain evidence="2">B-35</strain>
    </source>
</reference>
<keyword evidence="1" id="KW-0472">Membrane</keyword>
<evidence type="ECO:0008006" key="4">
    <source>
        <dbReference type="Google" id="ProtNLM"/>
    </source>
</evidence>
<keyword evidence="3" id="KW-1185">Reference proteome</keyword>
<evidence type="ECO:0000313" key="2">
    <source>
        <dbReference type="EMBL" id="UYP48174.1"/>
    </source>
</evidence>
<feature type="transmembrane region" description="Helical" evidence="1">
    <location>
        <begin position="115"/>
        <end position="142"/>
    </location>
</feature>
<feature type="transmembrane region" description="Helical" evidence="1">
    <location>
        <begin position="75"/>
        <end position="95"/>
    </location>
</feature>
<accession>A0ABY6HXC2</accession>
<keyword evidence="1" id="KW-1133">Transmembrane helix</keyword>
<keyword evidence="1" id="KW-0812">Transmembrane</keyword>
<feature type="transmembrane region" description="Helical" evidence="1">
    <location>
        <begin position="197"/>
        <end position="216"/>
    </location>
</feature>
<feature type="transmembrane region" description="Helical" evidence="1">
    <location>
        <begin position="237"/>
        <end position="256"/>
    </location>
</feature>
<feature type="transmembrane region" description="Helical" evidence="1">
    <location>
        <begin position="7"/>
        <end position="25"/>
    </location>
</feature>
<feature type="transmembrane region" description="Helical" evidence="1">
    <location>
        <begin position="31"/>
        <end position="54"/>
    </location>
</feature>
<dbReference type="EMBL" id="CP104013">
    <property type="protein sequence ID" value="UYP48174.1"/>
    <property type="molecule type" value="Genomic_DNA"/>
</dbReference>
<feature type="transmembrane region" description="Helical" evidence="1">
    <location>
        <begin position="271"/>
        <end position="293"/>
    </location>
</feature>
<evidence type="ECO:0000256" key="1">
    <source>
        <dbReference type="SAM" id="Phobius"/>
    </source>
</evidence>
<evidence type="ECO:0000313" key="3">
    <source>
        <dbReference type="Proteomes" id="UP001208689"/>
    </source>
</evidence>
<sequence length="847" mass="94196">MKNPGWLITILSLPLIAVGVVFLTINFGTTGIIIGSVLAGLGALTFIGGFSRLIQGKNRKIMGQLIRPKAAARGSAVWAFFCINITPLLLGNNALLEYLQAPPLPLVLLLGPKNIVLLAYMWLPAVMIILLIFWVIGMIFSAKIPKIYNIYNNFIITICFTFWLNFGSQFFLWAVTLNKDLILLMDPWKTATTIQEVIVPLAIGGAVVLVSLIFTLRSLNKLQQSFLNLNISGKTKIIMIVALVVVYSATLFPLYFSVKACITTTALLVSYLNYIPLIFMAIVAFSAISSLSSATKNISTERIASGESGSKSSFGIKTALMVMVLILMWLPIVYPVVDGGENKKTNSIYNPLWNGWSNFREALEADTEDGGYTVMSVQSSLSTISQLDKTKQVILVIPGPNVFYNPAAEVPYLLEAFSSNFSMFICDDHGTTETLMTEMFAASIGVLGFEHATPLTFFPKGILYENNTYSNGDPMYWKNPTFPIISDFPAHEINQGIDQVVLGQATAFLGGSMLNMLGWNFIGQTSGSYSYIDTSGDGMYDPLEDVYTLGGNIGDVLTSVSSDNAEMGIATTMLKGGFPLGGYEQAVFSTKDMGVNVAAINGVHSNRVFCATDASWLNNELTSIDEFDNLQMGLNAMDWLTCGRAHSDVIVVFDEAHITLDEQESLFGVNLAGRTEINSAASFGAVQGYVNWLSTNPILGLVYPLFALQTLRKWIPKEGNKKKIQLKDLEAAEREKSILKFRTSSFFAQKINWYRQHKKYNQALLQLYRRMERKLNRLLGNSGDRSIDAILRAIRVERGKYLSKDHFNRIKRFLEMMFDIKRNKTVIKEEREFETLFMEMSWVNDHI</sequence>
<name>A0ABY6HXC2_9ARCH</name>
<feature type="transmembrane region" description="Helical" evidence="1">
    <location>
        <begin position="154"/>
        <end position="177"/>
    </location>
</feature>
<feature type="transmembrane region" description="Helical" evidence="1">
    <location>
        <begin position="314"/>
        <end position="337"/>
    </location>
</feature>
<organism evidence="2 3">
    <name type="scientific">Candidatus Lokiarchaeum ossiferum</name>
    <dbReference type="NCBI Taxonomy" id="2951803"/>
    <lineage>
        <taxon>Archaea</taxon>
        <taxon>Promethearchaeati</taxon>
        <taxon>Promethearchaeota</taxon>
        <taxon>Promethearchaeia</taxon>
        <taxon>Promethearchaeales</taxon>
        <taxon>Promethearchaeaceae</taxon>
        <taxon>Candidatus Lokiarchaeum</taxon>
    </lineage>
</organism>
<protein>
    <recommendedName>
        <fullName evidence="4">DUF4350 domain-containing protein</fullName>
    </recommendedName>
</protein>